<name>A0A212KM87_9PROT</name>
<protein>
    <submittedName>
        <fullName evidence="1">Uncharacterized protein</fullName>
    </submittedName>
</protein>
<sequence>MDGEACGAERAERLVAAILAAEPRRLPPDIAIYARAAARLLAAQPRARAEAAAARAGALGGLPSRAELLAFCALCE</sequence>
<reference evidence="1" key="1">
    <citation type="submission" date="2016-04" db="EMBL/GenBank/DDBJ databases">
        <authorList>
            <person name="Evans L.H."/>
            <person name="Alamgir A."/>
            <person name="Owens N."/>
            <person name="Weber N.D."/>
            <person name="Virtaneva K."/>
            <person name="Barbian K."/>
            <person name="Babar A."/>
            <person name="Rosenke K."/>
        </authorList>
    </citation>
    <scope>NUCLEOTIDE SEQUENCE</scope>
    <source>
        <strain evidence="1">86</strain>
    </source>
</reference>
<proteinExistence type="predicted"/>
<evidence type="ECO:0000313" key="1">
    <source>
        <dbReference type="EMBL" id="SBW12787.1"/>
    </source>
</evidence>
<accession>A0A212KM87</accession>
<organism evidence="1">
    <name type="scientific">uncultured Alphaproteobacteria bacterium</name>
    <dbReference type="NCBI Taxonomy" id="91750"/>
    <lineage>
        <taxon>Bacteria</taxon>
        <taxon>Pseudomonadati</taxon>
        <taxon>Pseudomonadota</taxon>
        <taxon>Alphaproteobacteria</taxon>
        <taxon>environmental samples</taxon>
    </lineage>
</organism>
<dbReference type="AlphaFoldDB" id="A0A212KM87"/>
<dbReference type="EMBL" id="FLUO01000003">
    <property type="protein sequence ID" value="SBW12787.1"/>
    <property type="molecule type" value="Genomic_DNA"/>
</dbReference>
<gene>
    <name evidence="1" type="ORF">KL86APRO_30278</name>
</gene>